<protein>
    <submittedName>
        <fullName evidence="1">Uncharacterized protein</fullName>
    </submittedName>
</protein>
<dbReference type="AlphaFoldDB" id="A0A2P2QKG5"/>
<dbReference type="EMBL" id="GGEC01087006">
    <property type="protein sequence ID" value="MBX67490.1"/>
    <property type="molecule type" value="Transcribed_RNA"/>
</dbReference>
<sequence length="19" mass="2008">MVNVTPCASLLGRLPPLIN</sequence>
<proteinExistence type="predicted"/>
<accession>A0A2P2QKG5</accession>
<organism evidence="1">
    <name type="scientific">Rhizophora mucronata</name>
    <name type="common">Asiatic mangrove</name>
    <dbReference type="NCBI Taxonomy" id="61149"/>
    <lineage>
        <taxon>Eukaryota</taxon>
        <taxon>Viridiplantae</taxon>
        <taxon>Streptophyta</taxon>
        <taxon>Embryophyta</taxon>
        <taxon>Tracheophyta</taxon>
        <taxon>Spermatophyta</taxon>
        <taxon>Magnoliopsida</taxon>
        <taxon>eudicotyledons</taxon>
        <taxon>Gunneridae</taxon>
        <taxon>Pentapetalae</taxon>
        <taxon>rosids</taxon>
        <taxon>fabids</taxon>
        <taxon>Malpighiales</taxon>
        <taxon>Rhizophoraceae</taxon>
        <taxon>Rhizophora</taxon>
    </lineage>
</organism>
<name>A0A2P2QKG5_RHIMU</name>
<reference evidence="1" key="1">
    <citation type="submission" date="2018-02" db="EMBL/GenBank/DDBJ databases">
        <title>Rhizophora mucronata_Transcriptome.</title>
        <authorList>
            <person name="Meera S.P."/>
            <person name="Sreeshan A."/>
            <person name="Augustine A."/>
        </authorList>
    </citation>
    <scope>NUCLEOTIDE SEQUENCE</scope>
    <source>
        <tissue evidence="1">Leaf</tissue>
    </source>
</reference>
<evidence type="ECO:0000313" key="1">
    <source>
        <dbReference type="EMBL" id="MBX67490.1"/>
    </source>
</evidence>